<dbReference type="RefSeq" id="WP_055215035.1">
    <property type="nucleotide sequence ID" value="NZ_CZBU01000002.1"/>
</dbReference>
<keyword evidence="2" id="KW-0813">Transport</keyword>
<dbReference type="Pfam" id="PF13732">
    <property type="entry name" value="DrrA1-3_C"/>
    <property type="match status" value="1"/>
</dbReference>
<protein>
    <submittedName>
        <fullName evidence="6">ABC-type transporter ATP-binding protein EcsA</fullName>
    </submittedName>
</protein>
<comment type="similarity">
    <text evidence="1">Belongs to the ABC transporter superfamily.</text>
</comment>
<dbReference type="PANTHER" id="PTHR42711:SF5">
    <property type="entry name" value="ABC TRANSPORTER ATP-BINDING PROTEIN NATA"/>
    <property type="match status" value="1"/>
</dbReference>
<dbReference type="SMART" id="SM00382">
    <property type="entry name" value="AAA"/>
    <property type="match status" value="1"/>
</dbReference>
<dbReference type="Proteomes" id="UP000095621">
    <property type="component" value="Unassembled WGS sequence"/>
</dbReference>
<evidence type="ECO:0000256" key="1">
    <source>
        <dbReference type="ARBA" id="ARBA00005417"/>
    </source>
</evidence>
<dbReference type="InterPro" id="IPR027417">
    <property type="entry name" value="P-loop_NTPase"/>
</dbReference>
<evidence type="ECO:0000256" key="2">
    <source>
        <dbReference type="ARBA" id="ARBA00022448"/>
    </source>
</evidence>
<dbReference type="InterPro" id="IPR050763">
    <property type="entry name" value="ABC_transporter_ATP-binding"/>
</dbReference>
<sequence>MKLEVKNLTKSFGEKEVLHGISFDVEGGKALGLLGRNGAGKTTTIRIIMDVFHANSGEIFLDGKRFNPNEHLIGYLPEERGLYPKKKVSEQLVYLGRLRGLSKAEAKKNTDKWLKRLQVSQYTDVKLETLSKGNQQKVQLASTLVCEPEIVILDEPFSGLDPVNSKILQDVVTELIEEGRIVIFSSHQMSYVEEFCEDIAIINNGEIALSGDIADIKAEYGKNQLIISAVGMGAEELAEKLKTSCADTLSVTGIHKDCVIVKNIHELSGNALIKEIMNADIEIASFDSYRPSLNDIFVKAVGGDR</sequence>
<keyword evidence="3" id="KW-0547">Nucleotide-binding</keyword>
<dbReference type="InterPro" id="IPR025302">
    <property type="entry name" value="DrrA1/2-like_C"/>
</dbReference>
<evidence type="ECO:0000313" key="7">
    <source>
        <dbReference type="Proteomes" id="UP000095621"/>
    </source>
</evidence>
<reference evidence="6 7" key="1">
    <citation type="submission" date="2015-09" db="EMBL/GenBank/DDBJ databases">
        <authorList>
            <consortium name="Pathogen Informatics"/>
        </authorList>
    </citation>
    <scope>NUCLEOTIDE SEQUENCE [LARGE SCALE GENOMIC DNA]</scope>
    <source>
        <strain evidence="6 7">2789STDY5834875</strain>
    </source>
</reference>
<organism evidence="6 7">
    <name type="scientific">Lachnospira eligens</name>
    <dbReference type="NCBI Taxonomy" id="39485"/>
    <lineage>
        <taxon>Bacteria</taxon>
        <taxon>Bacillati</taxon>
        <taxon>Bacillota</taxon>
        <taxon>Clostridia</taxon>
        <taxon>Lachnospirales</taxon>
        <taxon>Lachnospiraceae</taxon>
        <taxon>Lachnospira</taxon>
    </lineage>
</organism>
<dbReference type="OrthoDB" id="9804819at2"/>
<keyword evidence="4 6" id="KW-0067">ATP-binding</keyword>
<name>A0A174YWH1_9FIRM</name>
<dbReference type="PROSITE" id="PS50893">
    <property type="entry name" value="ABC_TRANSPORTER_2"/>
    <property type="match status" value="1"/>
</dbReference>
<dbReference type="SUPFAM" id="SSF52540">
    <property type="entry name" value="P-loop containing nucleoside triphosphate hydrolases"/>
    <property type="match status" value="1"/>
</dbReference>
<dbReference type="AlphaFoldDB" id="A0A174YWH1"/>
<dbReference type="InterPro" id="IPR003439">
    <property type="entry name" value="ABC_transporter-like_ATP-bd"/>
</dbReference>
<dbReference type="Pfam" id="PF00005">
    <property type="entry name" value="ABC_tran"/>
    <property type="match status" value="1"/>
</dbReference>
<evidence type="ECO:0000256" key="3">
    <source>
        <dbReference type="ARBA" id="ARBA00022741"/>
    </source>
</evidence>
<dbReference type="InterPro" id="IPR017871">
    <property type="entry name" value="ABC_transporter-like_CS"/>
</dbReference>
<proteinExistence type="inferred from homology"/>
<accession>A0A174YWH1</accession>
<dbReference type="PANTHER" id="PTHR42711">
    <property type="entry name" value="ABC TRANSPORTER ATP-BINDING PROTEIN"/>
    <property type="match status" value="1"/>
</dbReference>
<feature type="domain" description="ABC transporter" evidence="5">
    <location>
        <begin position="3"/>
        <end position="229"/>
    </location>
</feature>
<evidence type="ECO:0000313" key="6">
    <source>
        <dbReference type="EMBL" id="CUQ76306.1"/>
    </source>
</evidence>
<evidence type="ECO:0000259" key="5">
    <source>
        <dbReference type="PROSITE" id="PS50893"/>
    </source>
</evidence>
<dbReference type="GO" id="GO:0016887">
    <property type="term" value="F:ATP hydrolysis activity"/>
    <property type="evidence" value="ECO:0007669"/>
    <property type="project" value="InterPro"/>
</dbReference>
<evidence type="ECO:0000256" key="4">
    <source>
        <dbReference type="ARBA" id="ARBA00022840"/>
    </source>
</evidence>
<dbReference type="Gene3D" id="3.40.50.300">
    <property type="entry name" value="P-loop containing nucleotide triphosphate hydrolases"/>
    <property type="match status" value="1"/>
</dbReference>
<dbReference type="EMBL" id="CZBU01000002">
    <property type="protein sequence ID" value="CUQ76306.1"/>
    <property type="molecule type" value="Genomic_DNA"/>
</dbReference>
<gene>
    <name evidence="6" type="primary">ecsA_1</name>
    <name evidence="6" type="ORF">ERS852490_00982</name>
</gene>
<dbReference type="GO" id="GO:0005524">
    <property type="term" value="F:ATP binding"/>
    <property type="evidence" value="ECO:0007669"/>
    <property type="project" value="UniProtKB-KW"/>
</dbReference>
<dbReference type="PROSITE" id="PS00211">
    <property type="entry name" value="ABC_TRANSPORTER_1"/>
    <property type="match status" value="1"/>
</dbReference>
<dbReference type="InterPro" id="IPR003593">
    <property type="entry name" value="AAA+_ATPase"/>
</dbReference>